<dbReference type="PANTHER" id="PTHR22604:SF105">
    <property type="entry name" value="TRANS-1,2-DIHYDROBENZENE-1,2-DIOL DEHYDROGENASE"/>
    <property type="match status" value="1"/>
</dbReference>
<dbReference type="AlphaFoldDB" id="A0AAC9YSU8"/>
<gene>
    <name evidence="5" type="ORF">A1s21155_02375</name>
</gene>
<evidence type="ECO:0000313" key="5">
    <source>
        <dbReference type="EMBL" id="ASY11830.1"/>
    </source>
</evidence>
<evidence type="ECO:0000259" key="3">
    <source>
        <dbReference type="Pfam" id="PF01408"/>
    </source>
</evidence>
<dbReference type="KEGG" id="plak:A1s21155_02375"/>
<name>A0AAC9YSU8_9ACTN</name>
<organism evidence="5 6">
    <name type="scientific">Candidatus Planktophila dulcis</name>
    <dbReference type="NCBI Taxonomy" id="1884914"/>
    <lineage>
        <taxon>Bacteria</taxon>
        <taxon>Bacillati</taxon>
        <taxon>Actinomycetota</taxon>
        <taxon>Actinomycetes</taxon>
        <taxon>Candidatus Nanopelagicales</taxon>
        <taxon>Candidatus Nanopelagicaceae</taxon>
        <taxon>Candidatus Planktophila</taxon>
    </lineage>
</organism>
<dbReference type="GO" id="GO:0016491">
    <property type="term" value="F:oxidoreductase activity"/>
    <property type="evidence" value="ECO:0007669"/>
    <property type="project" value="UniProtKB-KW"/>
</dbReference>
<dbReference type="InterPro" id="IPR036291">
    <property type="entry name" value="NAD(P)-bd_dom_sf"/>
</dbReference>
<dbReference type="InterPro" id="IPR000683">
    <property type="entry name" value="Gfo/Idh/MocA-like_OxRdtase_N"/>
</dbReference>
<dbReference type="InterPro" id="IPR050984">
    <property type="entry name" value="Gfo/Idh/MocA_domain"/>
</dbReference>
<evidence type="ECO:0000259" key="4">
    <source>
        <dbReference type="Pfam" id="PF22725"/>
    </source>
</evidence>
<keyword evidence="6" id="KW-1185">Reference proteome</keyword>
<evidence type="ECO:0000256" key="1">
    <source>
        <dbReference type="ARBA" id="ARBA00010928"/>
    </source>
</evidence>
<proteinExistence type="inferred from homology"/>
<keyword evidence="2" id="KW-0560">Oxidoreductase</keyword>
<dbReference type="SUPFAM" id="SSF55347">
    <property type="entry name" value="Glyceraldehyde-3-phosphate dehydrogenase-like, C-terminal domain"/>
    <property type="match status" value="1"/>
</dbReference>
<evidence type="ECO:0000256" key="2">
    <source>
        <dbReference type="ARBA" id="ARBA00023002"/>
    </source>
</evidence>
<reference evidence="5 6" key="1">
    <citation type="submission" date="2016-07" db="EMBL/GenBank/DDBJ databases">
        <title>High microdiversification within the ubiquitous acI lineage of Actinobacteria.</title>
        <authorList>
            <person name="Neuenschwander S.M."/>
            <person name="Salcher M."/>
            <person name="Ghai R."/>
            <person name="Pernthaler J."/>
        </authorList>
    </citation>
    <scope>NUCLEOTIDE SEQUENCE [LARGE SCALE GENOMIC DNA]</scope>
    <source>
        <strain evidence="5">MMS-21-155</strain>
    </source>
</reference>
<protein>
    <submittedName>
        <fullName evidence="5">Dehydrogenase</fullName>
    </submittedName>
</protein>
<sequence>MTTFKWGFVGAGMIAKKALYPAISRSNVGEIYAVASRDADRAMTISPTGKIYTDYDSLFADPAVDGVYISLPNAFHLPVAIKAMKAGKHVLCEKPLGMNAAEVQEAIAVSEAAGVLFVEASWNRWHPRTQRIQEVVQSGQLGAIKRIRSCFTYDGLDGGNIRLDPTIGGGILYDLGPYSTVAPLWLLDFPAVSDLAVQSVRHPGGVDETTRVNYTLGNTVCETVTSCNIPETSWLIVEGEKGTARMLGHNVFNSRHAESKLEITVGGKVTIEEFGPVDPYQIMADTFARRAQGGSDWVMPLSESLRFAQLFDAAFAQIKR</sequence>
<accession>A0AAC9YSU8</accession>
<dbReference type="Gene3D" id="3.40.50.720">
    <property type="entry name" value="NAD(P)-binding Rossmann-like Domain"/>
    <property type="match status" value="1"/>
</dbReference>
<dbReference type="Pfam" id="PF22725">
    <property type="entry name" value="GFO_IDH_MocA_C3"/>
    <property type="match status" value="1"/>
</dbReference>
<dbReference type="PANTHER" id="PTHR22604">
    <property type="entry name" value="OXIDOREDUCTASES"/>
    <property type="match status" value="1"/>
</dbReference>
<dbReference type="EMBL" id="CP016770">
    <property type="protein sequence ID" value="ASY11830.1"/>
    <property type="molecule type" value="Genomic_DNA"/>
</dbReference>
<dbReference type="Gene3D" id="3.30.360.10">
    <property type="entry name" value="Dihydrodipicolinate Reductase, domain 2"/>
    <property type="match status" value="1"/>
</dbReference>
<dbReference type="SUPFAM" id="SSF51735">
    <property type="entry name" value="NAD(P)-binding Rossmann-fold domains"/>
    <property type="match status" value="1"/>
</dbReference>
<dbReference type="GeneID" id="300656995"/>
<dbReference type="GO" id="GO:0000166">
    <property type="term" value="F:nucleotide binding"/>
    <property type="evidence" value="ECO:0007669"/>
    <property type="project" value="InterPro"/>
</dbReference>
<feature type="domain" description="Gfo/Idh/MocA-like oxidoreductase N-terminal" evidence="3">
    <location>
        <begin position="4"/>
        <end position="117"/>
    </location>
</feature>
<dbReference type="Proteomes" id="UP000217216">
    <property type="component" value="Chromosome"/>
</dbReference>
<evidence type="ECO:0000313" key="6">
    <source>
        <dbReference type="Proteomes" id="UP000217216"/>
    </source>
</evidence>
<dbReference type="RefSeq" id="WP_095696094.1">
    <property type="nucleotide sequence ID" value="NZ_CP016770.1"/>
</dbReference>
<comment type="similarity">
    <text evidence="1">Belongs to the Gfo/Idh/MocA family.</text>
</comment>
<dbReference type="Pfam" id="PF01408">
    <property type="entry name" value="GFO_IDH_MocA"/>
    <property type="match status" value="1"/>
</dbReference>
<feature type="domain" description="GFO/IDH/MocA-like oxidoreductase" evidence="4">
    <location>
        <begin position="130"/>
        <end position="244"/>
    </location>
</feature>
<dbReference type="InterPro" id="IPR055170">
    <property type="entry name" value="GFO_IDH_MocA-like_dom"/>
</dbReference>